<dbReference type="Proteomes" id="UP000331127">
    <property type="component" value="Unassembled WGS sequence"/>
</dbReference>
<keyword evidence="2" id="KW-1185">Reference proteome</keyword>
<sequence>MGDLADGRTERGLVERGFAELFEGQFAHPGLVLRGPDGDALEAREINASRFLQETPDQLR</sequence>
<organism evidence="1 2">
    <name type="scientific">Acrocarpospora macrocephala</name>
    <dbReference type="NCBI Taxonomy" id="150177"/>
    <lineage>
        <taxon>Bacteria</taxon>
        <taxon>Bacillati</taxon>
        <taxon>Actinomycetota</taxon>
        <taxon>Actinomycetes</taxon>
        <taxon>Streptosporangiales</taxon>
        <taxon>Streptosporangiaceae</taxon>
        <taxon>Acrocarpospora</taxon>
    </lineage>
</organism>
<protein>
    <submittedName>
        <fullName evidence="1">Uncharacterized protein</fullName>
    </submittedName>
</protein>
<proteinExistence type="predicted"/>
<dbReference type="AlphaFoldDB" id="A0A5M3X7Q3"/>
<gene>
    <name evidence="1" type="ORF">Amac_078150</name>
</gene>
<evidence type="ECO:0000313" key="1">
    <source>
        <dbReference type="EMBL" id="GES14218.1"/>
    </source>
</evidence>
<name>A0A5M3X7Q3_9ACTN</name>
<reference evidence="1 2" key="1">
    <citation type="submission" date="2019-10" db="EMBL/GenBank/DDBJ databases">
        <title>Whole genome shotgun sequence of Acrocarpospora macrocephala NBRC 16266.</title>
        <authorList>
            <person name="Ichikawa N."/>
            <person name="Kimura A."/>
            <person name="Kitahashi Y."/>
            <person name="Komaki H."/>
            <person name="Oguchi A."/>
        </authorList>
    </citation>
    <scope>NUCLEOTIDE SEQUENCE [LARGE SCALE GENOMIC DNA]</scope>
    <source>
        <strain evidence="1 2">NBRC 16266</strain>
    </source>
</reference>
<dbReference type="EMBL" id="BLAE01000056">
    <property type="protein sequence ID" value="GES14218.1"/>
    <property type="molecule type" value="Genomic_DNA"/>
</dbReference>
<comment type="caution">
    <text evidence="1">The sequence shown here is derived from an EMBL/GenBank/DDBJ whole genome shotgun (WGS) entry which is preliminary data.</text>
</comment>
<accession>A0A5M3X7Q3</accession>
<evidence type="ECO:0000313" key="2">
    <source>
        <dbReference type="Proteomes" id="UP000331127"/>
    </source>
</evidence>